<gene>
    <name evidence="1" type="ORF">PS624_02021</name>
</gene>
<name>A0A5E6S3S4_PSEFL</name>
<proteinExistence type="predicted"/>
<evidence type="ECO:0000313" key="2">
    <source>
        <dbReference type="Proteomes" id="UP000326241"/>
    </source>
</evidence>
<protein>
    <submittedName>
        <fullName evidence="1">Uncharacterized protein</fullName>
    </submittedName>
</protein>
<organism evidence="1 2">
    <name type="scientific">Pseudomonas fluorescens</name>
    <dbReference type="NCBI Taxonomy" id="294"/>
    <lineage>
        <taxon>Bacteria</taxon>
        <taxon>Pseudomonadati</taxon>
        <taxon>Pseudomonadota</taxon>
        <taxon>Gammaproteobacteria</taxon>
        <taxon>Pseudomonadales</taxon>
        <taxon>Pseudomonadaceae</taxon>
        <taxon>Pseudomonas</taxon>
    </lineage>
</organism>
<dbReference type="EMBL" id="CABVGZ010000016">
    <property type="protein sequence ID" value="VVM75289.1"/>
    <property type="molecule type" value="Genomic_DNA"/>
</dbReference>
<accession>A0A5E6S3S4</accession>
<dbReference type="Proteomes" id="UP000326241">
    <property type="component" value="Unassembled WGS sequence"/>
</dbReference>
<sequence length="68" mass="8137">MLQEMQMTLARHEAKEFQRREQQGLGRPIISTEYHDHRVIAVGQTIHFSQKWKTFHDFLNDYPKIVLG</sequence>
<reference evidence="1 2" key="1">
    <citation type="submission" date="2019-09" db="EMBL/GenBank/DDBJ databases">
        <authorList>
            <person name="Chandra G."/>
            <person name="Truman W A."/>
        </authorList>
    </citation>
    <scope>NUCLEOTIDE SEQUENCE [LARGE SCALE GENOMIC DNA]</scope>
    <source>
        <strain evidence="1">PS624</strain>
    </source>
</reference>
<dbReference type="AlphaFoldDB" id="A0A5E6S3S4"/>
<evidence type="ECO:0000313" key="1">
    <source>
        <dbReference type="EMBL" id="VVM75289.1"/>
    </source>
</evidence>